<reference evidence="2" key="1">
    <citation type="submission" date="2017-11" db="EMBL/GenBank/DDBJ databases">
        <authorList>
            <person name="Kuznetsova I."/>
            <person name="Sazanova A."/>
            <person name="Chirak E."/>
            <person name="Safronova V."/>
            <person name="Willems A."/>
        </authorList>
    </citation>
    <scope>NUCLEOTIDE SEQUENCE [LARGE SCALE GENOMIC DNA]</scope>
    <source>
        <strain evidence="2">CCBAU 03422</strain>
    </source>
</reference>
<comment type="caution">
    <text evidence="1">The sequence shown here is derived from an EMBL/GenBank/DDBJ whole genome shotgun (WGS) entry which is preliminary data.</text>
</comment>
<dbReference type="RefSeq" id="WP_106666814.1">
    <property type="nucleotide sequence ID" value="NZ_PGGM01000015.1"/>
</dbReference>
<protein>
    <submittedName>
        <fullName evidence="1">Uncharacterized protein</fullName>
    </submittedName>
</protein>
<proteinExistence type="predicted"/>
<accession>A0A2P7B362</accession>
<name>A0A2P7B362_9HYPH</name>
<dbReference type="Proteomes" id="UP000241764">
    <property type="component" value="Unassembled WGS sequence"/>
</dbReference>
<keyword evidence="2" id="KW-1185">Reference proteome</keyword>
<sequence length="90" mass="9807">MEKPPKEEVKSEALQSLEARAASGATWQIHADGIDEDVREAAEAWLNAGNGDVLAALLLVTERMIVISRHASRRMERGRLSVHPPIGAKP</sequence>
<dbReference type="EMBL" id="PGGM01000015">
    <property type="protein sequence ID" value="PSH60905.1"/>
    <property type="molecule type" value="Genomic_DNA"/>
</dbReference>
<gene>
    <name evidence="1" type="ORF">CU103_25415</name>
</gene>
<dbReference type="AlphaFoldDB" id="A0A2P7B362"/>
<evidence type="ECO:0000313" key="2">
    <source>
        <dbReference type="Proteomes" id="UP000241764"/>
    </source>
</evidence>
<evidence type="ECO:0000313" key="1">
    <source>
        <dbReference type="EMBL" id="PSH60905.1"/>
    </source>
</evidence>
<organism evidence="1 2">
    <name type="scientific">Phyllobacterium sophorae</name>
    <dbReference type="NCBI Taxonomy" id="1520277"/>
    <lineage>
        <taxon>Bacteria</taxon>
        <taxon>Pseudomonadati</taxon>
        <taxon>Pseudomonadota</taxon>
        <taxon>Alphaproteobacteria</taxon>
        <taxon>Hyphomicrobiales</taxon>
        <taxon>Phyllobacteriaceae</taxon>
        <taxon>Phyllobacterium</taxon>
    </lineage>
</organism>